<reference evidence="7 8" key="1">
    <citation type="submission" date="2016-06" db="EMBL/GenBank/DDBJ databases">
        <authorList>
            <person name="Kjaerup R.B."/>
            <person name="Dalgaard T.S."/>
            <person name="Juul-Madsen H.R."/>
        </authorList>
    </citation>
    <scope>NUCLEOTIDE SEQUENCE [LARGE SCALE GENOMIC DNA]</scope>
    <source>
        <strain evidence="7">2</strain>
    </source>
</reference>
<dbReference type="Proteomes" id="UP000199600">
    <property type="component" value="Unassembled WGS sequence"/>
</dbReference>
<evidence type="ECO:0000313" key="8">
    <source>
        <dbReference type="Proteomes" id="UP000199600"/>
    </source>
</evidence>
<dbReference type="AlphaFoldDB" id="A0A1A8XX09"/>
<evidence type="ECO:0000313" key="7">
    <source>
        <dbReference type="EMBL" id="SBT08558.1"/>
    </source>
</evidence>
<dbReference type="PANTHER" id="PTHR43525">
    <property type="entry name" value="PROTEIN MALY"/>
    <property type="match status" value="1"/>
</dbReference>
<dbReference type="Gene3D" id="3.90.1150.10">
    <property type="entry name" value="Aspartate Aminotransferase, domain 1"/>
    <property type="match status" value="1"/>
</dbReference>
<keyword evidence="8" id="KW-1185">Reference proteome</keyword>
<dbReference type="InterPro" id="IPR027619">
    <property type="entry name" value="C-S_lyase_PatB-like"/>
</dbReference>
<evidence type="ECO:0000256" key="3">
    <source>
        <dbReference type="ARBA" id="ARBA00022898"/>
    </source>
</evidence>
<name>A0A1A8XX09_9RHOO</name>
<keyword evidence="7" id="KW-0032">Aminotransferase</keyword>
<dbReference type="CDD" id="cd00609">
    <property type="entry name" value="AAT_like"/>
    <property type="match status" value="1"/>
</dbReference>
<dbReference type="InterPro" id="IPR051798">
    <property type="entry name" value="Class-II_PLP-Dep_Aminotrans"/>
</dbReference>
<dbReference type="RefSeq" id="WP_186411276.1">
    <property type="nucleotide sequence ID" value="NZ_FLQY01000201.1"/>
</dbReference>
<evidence type="ECO:0000256" key="2">
    <source>
        <dbReference type="ARBA" id="ARBA00012224"/>
    </source>
</evidence>
<dbReference type="Gene3D" id="3.40.640.10">
    <property type="entry name" value="Type I PLP-dependent aspartate aminotransferase-like (Major domain)"/>
    <property type="match status" value="1"/>
</dbReference>
<protein>
    <recommendedName>
        <fullName evidence="2">cysteine-S-conjugate beta-lyase</fullName>
        <ecNumber evidence="2">4.4.1.13</ecNumber>
    </recommendedName>
</protein>
<dbReference type="NCBIfam" id="TIGR04350">
    <property type="entry name" value="C_S_lyase_PatB"/>
    <property type="match status" value="1"/>
</dbReference>
<feature type="domain" description="Aminotransferase class I/classII large" evidence="6">
    <location>
        <begin position="30"/>
        <end position="374"/>
    </location>
</feature>
<dbReference type="SUPFAM" id="SSF53383">
    <property type="entry name" value="PLP-dependent transferases"/>
    <property type="match status" value="1"/>
</dbReference>
<proteinExistence type="inferred from homology"/>
<dbReference type="EC" id="4.4.1.13" evidence="2"/>
<sequence length="383" mass="41945">MNSTPLFDFDRPIDRRGGDSLKWNKYAGRDVLPLWVADMDFAAPPALLAALERRIAHGCLGYAEPWPSLVDSVLDYLQRKYVWTIDPEWLVWLPGLVTGLNLACRTVDGSVLTATPVYPPFLSAPRLSGRELMRAPLRLSEGCWGWDFGAMEAALAPDTRLLLLCHPHNPVGRAWGQDELSDLAGFCQRHDLIVCSDEIHCDLILDEGRQHTPLAMIDAEIARRCITLMAPSKTYNIPGLGCAFAVIADAALRRRFTGVMRGIVPDVNVLGLTAAEAAYRDCEQWRAALINVLRRNRERVETAVSAIPGLSMAHVEATYLAWIDARSLGVADPAAFFEAAGVGLSNGSDFGLPGWVRLNFGCAGGHLDSALDRIKMACSARLP</sequence>
<accession>A0A1A8XX09</accession>
<keyword evidence="7" id="KW-0808">Transferase</keyword>
<dbReference type="GO" id="GO:0030170">
    <property type="term" value="F:pyridoxal phosphate binding"/>
    <property type="evidence" value="ECO:0007669"/>
    <property type="project" value="InterPro"/>
</dbReference>
<evidence type="ECO:0000256" key="5">
    <source>
        <dbReference type="ARBA" id="ARBA00037974"/>
    </source>
</evidence>
<dbReference type="InterPro" id="IPR015422">
    <property type="entry name" value="PyrdxlP-dep_Trfase_small"/>
</dbReference>
<evidence type="ECO:0000256" key="4">
    <source>
        <dbReference type="ARBA" id="ARBA00023239"/>
    </source>
</evidence>
<evidence type="ECO:0000259" key="6">
    <source>
        <dbReference type="Pfam" id="PF00155"/>
    </source>
</evidence>
<dbReference type="Pfam" id="PF00155">
    <property type="entry name" value="Aminotran_1_2"/>
    <property type="match status" value="1"/>
</dbReference>
<dbReference type="InterPro" id="IPR015421">
    <property type="entry name" value="PyrdxlP-dep_Trfase_major"/>
</dbReference>
<gene>
    <name evidence="7" type="ORF">PROAA_280039</name>
</gene>
<dbReference type="PANTHER" id="PTHR43525:SF1">
    <property type="entry name" value="PROTEIN MALY"/>
    <property type="match status" value="1"/>
</dbReference>
<dbReference type="GO" id="GO:0008483">
    <property type="term" value="F:transaminase activity"/>
    <property type="evidence" value="ECO:0007669"/>
    <property type="project" value="UniProtKB-KW"/>
</dbReference>
<organism evidence="7 8">
    <name type="scientific">Candidatus Propionivibrio aalborgensis</name>
    <dbReference type="NCBI Taxonomy" id="1860101"/>
    <lineage>
        <taxon>Bacteria</taxon>
        <taxon>Pseudomonadati</taxon>
        <taxon>Pseudomonadota</taxon>
        <taxon>Betaproteobacteria</taxon>
        <taxon>Rhodocyclales</taxon>
        <taxon>Rhodocyclaceae</taxon>
        <taxon>Propionivibrio</taxon>
    </lineage>
</organism>
<comment type="cofactor">
    <cofactor evidence="1">
        <name>pyridoxal 5'-phosphate</name>
        <dbReference type="ChEBI" id="CHEBI:597326"/>
    </cofactor>
</comment>
<keyword evidence="3" id="KW-0663">Pyridoxal phosphate</keyword>
<dbReference type="EMBL" id="FLQY01000201">
    <property type="protein sequence ID" value="SBT08558.1"/>
    <property type="molecule type" value="Genomic_DNA"/>
</dbReference>
<dbReference type="InterPro" id="IPR015424">
    <property type="entry name" value="PyrdxlP-dep_Trfase"/>
</dbReference>
<dbReference type="InterPro" id="IPR004839">
    <property type="entry name" value="Aminotransferase_I/II_large"/>
</dbReference>
<dbReference type="GO" id="GO:0047804">
    <property type="term" value="F:cysteine-S-conjugate beta-lyase activity"/>
    <property type="evidence" value="ECO:0007669"/>
    <property type="project" value="UniProtKB-EC"/>
</dbReference>
<comment type="similarity">
    <text evidence="5">Belongs to the class-II pyridoxal-phosphate-dependent aminotransferase family. MalY/PatB cystathionine beta-lyase subfamily.</text>
</comment>
<keyword evidence="4" id="KW-0456">Lyase</keyword>
<evidence type="ECO:0000256" key="1">
    <source>
        <dbReference type="ARBA" id="ARBA00001933"/>
    </source>
</evidence>